<sequence>MSNTPEVDYLYEIAFEGFSRSIPLLDLAAAATNRNSVMELDSNNNVIYKNIPQEYKDDFLRLGFQPTTNDDSTWTLPHEVYDQFNEMFRKARDDFHFQAQLRFIKHMEQLLSTVKEPLNITHGQRLMLFKEYFRNPRSGSPVFLMLQHLYSFFTLQLKEKEYLVEWKLGHYSLYAGEEEFMDDTVRLLIGVLGLQKVYRDDVDTVAITMVHTDKRYVEPKLELRMNPEFTNQMISDFIKCIPSEYRKIDFVGKEVSDVKRMPQPKTTIFQWIYQMLSQCLSFFKQ</sequence>
<comment type="caution">
    <text evidence="1">The sequence shown here is derived from an EMBL/GenBank/DDBJ whole genome shotgun (WGS) entry which is preliminary data.</text>
</comment>
<dbReference type="Proteomes" id="UP000603453">
    <property type="component" value="Unassembled WGS sequence"/>
</dbReference>
<proteinExistence type="predicted"/>
<dbReference type="AlphaFoldDB" id="A0A8H7QM85"/>
<accession>A0A8H7QM85</accession>
<protein>
    <submittedName>
        <fullName evidence="1">Uncharacterized protein</fullName>
    </submittedName>
</protein>
<gene>
    <name evidence="1" type="ORF">INT47_004213</name>
</gene>
<name>A0A8H7QM85_9FUNG</name>
<dbReference type="OrthoDB" id="2204724at2759"/>
<organism evidence="1 2">
    <name type="scientific">Mucor saturninus</name>
    <dbReference type="NCBI Taxonomy" id="64648"/>
    <lineage>
        <taxon>Eukaryota</taxon>
        <taxon>Fungi</taxon>
        <taxon>Fungi incertae sedis</taxon>
        <taxon>Mucoromycota</taxon>
        <taxon>Mucoromycotina</taxon>
        <taxon>Mucoromycetes</taxon>
        <taxon>Mucorales</taxon>
        <taxon>Mucorineae</taxon>
        <taxon>Mucoraceae</taxon>
        <taxon>Mucor</taxon>
    </lineage>
</organism>
<evidence type="ECO:0000313" key="2">
    <source>
        <dbReference type="Proteomes" id="UP000603453"/>
    </source>
</evidence>
<evidence type="ECO:0000313" key="1">
    <source>
        <dbReference type="EMBL" id="KAG2194143.1"/>
    </source>
</evidence>
<dbReference type="EMBL" id="JAEPRD010000204">
    <property type="protein sequence ID" value="KAG2194143.1"/>
    <property type="molecule type" value="Genomic_DNA"/>
</dbReference>
<reference evidence="1" key="1">
    <citation type="submission" date="2020-12" db="EMBL/GenBank/DDBJ databases">
        <title>Metabolic potential, ecology and presence of endohyphal bacteria is reflected in genomic diversity of Mucoromycotina.</title>
        <authorList>
            <person name="Muszewska A."/>
            <person name="Okrasinska A."/>
            <person name="Steczkiewicz K."/>
            <person name="Drgas O."/>
            <person name="Orlowska M."/>
            <person name="Perlinska-Lenart U."/>
            <person name="Aleksandrzak-Piekarczyk T."/>
            <person name="Szatraj K."/>
            <person name="Zielenkiewicz U."/>
            <person name="Pilsyk S."/>
            <person name="Malc E."/>
            <person name="Mieczkowski P."/>
            <person name="Kruszewska J.S."/>
            <person name="Biernat P."/>
            <person name="Pawlowska J."/>
        </authorList>
    </citation>
    <scope>NUCLEOTIDE SEQUENCE</scope>
    <source>
        <strain evidence="1">WA0000017839</strain>
    </source>
</reference>
<keyword evidence="2" id="KW-1185">Reference proteome</keyword>